<evidence type="ECO:0000313" key="2">
    <source>
        <dbReference type="Proteomes" id="UP000823388"/>
    </source>
</evidence>
<dbReference type="AlphaFoldDB" id="A0A8T0MLI5"/>
<evidence type="ECO:0000313" key="1">
    <source>
        <dbReference type="EMBL" id="KAG2537845.1"/>
    </source>
</evidence>
<proteinExistence type="predicted"/>
<protein>
    <submittedName>
        <fullName evidence="1">Uncharacterized protein</fullName>
    </submittedName>
</protein>
<dbReference type="Proteomes" id="UP000823388">
    <property type="component" value="Chromosome 9N"/>
</dbReference>
<keyword evidence="2" id="KW-1185">Reference proteome</keyword>
<comment type="caution">
    <text evidence="1">The sequence shown here is derived from an EMBL/GenBank/DDBJ whole genome shotgun (WGS) entry which is preliminary data.</text>
</comment>
<accession>A0A8T0MLI5</accession>
<organism evidence="1 2">
    <name type="scientific">Panicum virgatum</name>
    <name type="common">Blackwell switchgrass</name>
    <dbReference type="NCBI Taxonomy" id="38727"/>
    <lineage>
        <taxon>Eukaryota</taxon>
        <taxon>Viridiplantae</taxon>
        <taxon>Streptophyta</taxon>
        <taxon>Embryophyta</taxon>
        <taxon>Tracheophyta</taxon>
        <taxon>Spermatophyta</taxon>
        <taxon>Magnoliopsida</taxon>
        <taxon>Liliopsida</taxon>
        <taxon>Poales</taxon>
        <taxon>Poaceae</taxon>
        <taxon>PACMAD clade</taxon>
        <taxon>Panicoideae</taxon>
        <taxon>Panicodae</taxon>
        <taxon>Paniceae</taxon>
        <taxon>Panicinae</taxon>
        <taxon>Panicum</taxon>
        <taxon>Panicum sect. Hiantes</taxon>
    </lineage>
</organism>
<dbReference type="EMBL" id="CM029054">
    <property type="protein sequence ID" value="KAG2537845.1"/>
    <property type="molecule type" value="Genomic_DNA"/>
</dbReference>
<name>A0A8T0MLI5_PANVG</name>
<sequence>MLSIRVDVPKLFRCCSCRHGADAVPQPCPAPARPCIWFSSPSMRIQRLSGQWPSTPARQHLRCNLRRPREHTVPHRLAARLPPPPLGLLHSAAGCGALVAPLAVGAGCQCSGERTIGLWPLGCVGSLLKIRSSCEPATAFFLLVLVPASRAAMEGRTGAGEGQLGRGHWKNTGGSWGELAGSWGGRPTPPIGWLRHCFQFQTLYHVCF</sequence>
<reference evidence="1" key="1">
    <citation type="submission" date="2020-05" db="EMBL/GenBank/DDBJ databases">
        <title>WGS assembly of Panicum virgatum.</title>
        <authorList>
            <person name="Lovell J.T."/>
            <person name="Jenkins J."/>
            <person name="Shu S."/>
            <person name="Juenger T.E."/>
            <person name="Schmutz J."/>
        </authorList>
    </citation>
    <scope>NUCLEOTIDE SEQUENCE</scope>
    <source>
        <strain evidence="1">AP13</strain>
    </source>
</reference>
<gene>
    <name evidence="1" type="ORF">PVAP13_9NG327073</name>
</gene>